<keyword evidence="2" id="KW-1185">Reference proteome</keyword>
<evidence type="ECO:0000313" key="1">
    <source>
        <dbReference type="EMBL" id="KAG0451052.1"/>
    </source>
</evidence>
<reference evidence="1 2" key="1">
    <citation type="journal article" date="2020" name="Nat. Food">
        <title>A phased Vanilla planifolia genome enables genetic improvement of flavour and production.</title>
        <authorList>
            <person name="Hasing T."/>
            <person name="Tang H."/>
            <person name="Brym M."/>
            <person name="Khazi F."/>
            <person name="Huang T."/>
            <person name="Chambers A.H."/>
        </authorList>
    </citation>
    <scope>NUCLEOTIDE SEQUENCE [LARGE SCALE GENOMIC DNA]</scope>
    <source>
        <tissue evidence="1">Leaf</tissue>
    </source>
</reference>
<comment type="caution">
    <text evidence="1">The sequence shown here is derived from an EMBL/GenBank/DDBJ whole genome shotgun (WGS) entry which is preliminary data.</text>
</comment>
<organism evidence="1 2">
    <name type="scientific">Vanilla planifolia</name>
    <name type="common">Vanilla</name>
    <dbReference type="NCBI Taxonomy" id="51239"/>
    <lineage>
        <taxon>Eukaryota</taxon>
        <taxon>Viridiplantae</taxon>
        <taxon>Streptophyta</taxon>
        <taxon>Embryophyta</taxon>
        <taxon>Tracheophyta</taxon>
        <taxon>Spermatophyta</taxon>
        <taxon>Magnoliopsida</taxon>
        <taxon>Liliopsida</taxon>
        <taxon>Asparagales</taxon>
        <taxon>Orchidaceae</taxon>
        <taxon>Vanilloideae</taxon>
        <taxon>Vanilleae</taxon>
        <taxon>Vanilla</taxon>
    </lineage>
</organism>
<sequence>MRERSRKGRRSRYCIVPKASLRQRRPYGIRRELRTDGIQLWVRDFSGDVVGIDGNFPERNLRSSQPVAGAAVGRLA</sequence>
<evidence type="ECO:0000313" key="2">
    <source>
        <dbReference type="Proteomes" id="UP000636800"/>
    </source>
</evidence>
<gene>
    <name evidence="1" type="ORF">HPP92_026619</name>
</gene>
<proteinExistence type="predicted"/>
<accession>A0A835PG55</accession>
<dbReference type="EMBL" id="JADCNL010000078">
    <property type="protein sequence ID" value="KAG0451052.1"/>
    <property type="molecule type" value="Genomic_DNA"/>
</dbReference>
<name>A0A835PG55_VANPL</name>
<dbReference type="AlphaFoldDB" id="A0A835PG55"/>
<protein>
    <submittedName>
        <fullName evidence="1">Uncharacterized protein</fullName>
    </submittedName>
</protein>
<dbReference type="Proteomes" id="UP000636800">
    <property type="component" value="Unassembled WGS sequence"/>
</dbReference>